<evidence type="ECO:0000256" key="12">
    <source>
        <dbReference type="SAM" id="MobiDB-lite"/>
    </source>
</evidence>
<evidence type="ECO:0000256" key="10">
    <source>
        <dbReference type="PROSITE-ProRule" id="PRU00282"/>
    </source>
</evidence>
<reference evidence="13 14" key="1">
    <citation type="submission" date="2023-08" db="EMBL/GenBank/DDBJ databases">
        <title>Black Yeasts Isolated from many extreme environments.</title>
        <authorList>
            <person name="Coleine C."/>
            <person name="Stajich J.E."/>
            <person name="Selbmann L."/>
        </authorList>
    </citation>
    <scope>NUCLEOTIDE SEQUENCE [LARGE SCALE GENOMIC DNA]</scope>
    <source>
        <strain evidence="13 14">CCFEE 5386</strain>
    </source>
</reference>
<dbReference type="Proteomes" id="UP001308179">
    <property type="component" value="Unassembled WGS sequence"/>
</dbReference>
<feature type="region of interest" description="Disordered" evidence="12">
    <location>
        <begin position="314"/>
        <end position="427"/>
    </location>
</feature>
<dbReference type="EMBL" id="JAVRRR010000956">
    <property type="protein sequence ID" value="KAK5139922.1"/>
    <property type="molecule type" value="Genomic_DNA"/>
</dbReference>
<evidence type="ECO:0000256" key="1">
    <source>
        <dbReference type="ARBA" id="ARBA00004141"/>
    </source>
</evidence>
<keyword evidence="7" id="KW-0496">Mitochondrion</keyword>
<keyword evidence="6" id="KW-1133">Transmembrane helix</keyword>
<name>A0ABR0KX17_9PEZI</name>
<dbReference type="InterPro" id="IPR018108">
    <property type="entry name" value="MCP_transmembrane"/>
</dbReference>
<feature type="coiled-coil region" evidence="11">
    <location>
        <begin position="186"/>
        <end position="213"/>
    </location>
</feature>
<dbReference type="PANTHER" id="PTHR46181">
    <property type="entry name" value="MITOCHONDRIAL GLYCINE TRANSPORTER"/>
    <property type="match status" value="1"/>
</dbReference>
<evidence type="ECO:0000256" key="4">
    <source>
        <dbReference type="ARBA" id="ARBA00022737"/>
    </source>
</evidence>
<evidence type="ECO:0008006" key="15">
    <source>
        <dbReference type="Google" id="ProtNLM"/>
    </source>
</evidence>
<dbReference type="HAMAP" id="MF_03064">
    <property type="entry name" value="SLC25A38"/>
    <property type="match status" value="1"/>
</dbReference>
<keyword evidence="14" id="KW-1185">Reference proteome</keyword>
<dbReference type="InterPro" id="IPR023395">
    <property type="entry name" value="MCP_dom_sf"/>
</dbReference>
<evidence type="ECO:0000256" key="7">
    <source>
        <dbReference type="ARBA" id="ARBA00023128"/>
    </source>
</evidence>
<evidence type="ECO:0000256" key="3">
    <source>
        <dbReference type="ARBA" id="ARBA00022692"/>
    </source>
</evidence>
<evidence type="ECO:0000256" key="8">
    <source>
        <dbReference type="ARBA" id="ARBA00023136"/>
    </source>
</evidence>
<evidence type="ECO:0000256" key="2">
    <source>
        <dbReference type="ARBA" id="ARBA00022448"/>
    </source>
</evidence>
<comment type="catalytic activity">
    <reaction evidence="9">
        <text>glycine(in) = glycine(out)</text>
        <dbReference type="Rhea" id="RHEA:70715"/>
        <dbReference type="ChEBI" id="CHEBI:57305"/>
    </reaction>
</comment>
<accession>A0ABR0KX17</accession>
<feature type="compositionally biased region" description="Basic and acidic residues" evidence="12">
    <location>
        <begin position="410"/>
        <end position="420"/>
    </location>
</feature>
<keyword evidence="5" id="KW-0999">Mitochondrion inner membrane</keyword>
<feature type="coiled-coil region" evidence="11">
    <location>
        <begin position="5"/>
        <end position="64"/>
    </location>
</feature>
<evidence type="ECO:0000313" key="14">
    <source>
        <dbReference type="Proteomes" id="UP001308179"/>
    </source>
</evidence>
<dbReference type="InterPro" id="IPR030847">
    <property type="entry name" value="Hem25/SLC25A38"/>
</dbReference>
<protein>
    <recommendedName>
        <fullName evidence="15">Mitochondrial glycine transporter</fullName>
    </recommendedName>
</protein>
<dbReference type="SUPFAM" id="SSF103506">
    <property type="entry name" value="Mitochondrial carrier"/>
    <property type="match status" value="1"/>
</dbReference>
<feature type="repeat" description="Solcar" evidence="10">
    <location>
        <begin position="487"/>
        <end position="571"/>
    </location>
</feature>
<comment type="caution">
    <text evidence="13">The sequence shown here is derived from an EMBL/GenBank/DDBJ whole genome shotgun (WGS) entry which is preliminary data.</text>
</comment>
<keyword evidence="4" id="KW-0677">Repeat</keyword>
<dbReference type="PANTHER" id="PTHR46181:SF3">
    <property type="entry name" value="MITOCHONDRIAL GLYCINE TRANSPORTER"/>
    <property type="match status" value="1"/>
</dbReference>
<evidence type="ECO:0000256" key="11">
    <source>
        <dbReference type="SAM" id="Coils"/>
    </source>
</evidence>
<keyword evidence="2" id="KW-0813">Transport</keyword>
<organism evidence="13 14">
    <name type="scientific">Rachicladosporium monterosium</name>
    <dbReference type="NCBI Taxonomy" id="1507873"/>
    <lineage>
        <taxon>Eukaryota</taxon>
        <taxon>Fungi</taxon>
        <taxon>Dikarya</taxon>
        <taxon>Ascomycota</taxon>
        <taxon>Pezizomycotina</taxon>
        <taxon>Dothideomycetes</taxon>
        <taxon>Dothideomycetidae</taxon>
        <taxon>Cladosporiales</taxon>
        <taxon>Cladosporiaceae</taxon>
        <taxon>Rachicladosporium</taxon>
    </lineage>
</organism>
<dbReference type="Gene3D" id="1.50.40.10">
    <property type="entry name" value="Mitochondrial carrier domain"/>
    <property type="match status" value="1"/>
</dbReference>
<feature type="repeat" description="Solcar" evidence="10">
    <location>
        <begin position="589"/>
        <end position="673"/>
    </location>
</feature>
<keyword evidence="8 10" id="KW-0472">Membrane</keyword>
<feature type="compositionally biased region" description="Polar residues" evidence="12">
    <location>
        <begin position="352"/>
        <end position="364"/>
    </location>
</feature>
<feature type="repeat" description="Solcar" evidence="10">
    <location>
        <begin position="369"/>
        <end position="459"/>
    </location>
</feature>
<evidence type="ECO:0000256" key="9">
    <source>
        <dbReference type="ARBA" id="ARBA00034060"/>
    </source>
</evidence>
<dbReference type="Pfam" id="PF00153">
    <property type="entry name" value="Mito_carr"/>
    <property type="match status" value="2"/>
</dbReference>
<evidence type="ECO:0000313" key="13">
    <source>
        <dbReference type="EMBL" id="KAK5139922.1"/>
    </source>
</evidence>
<feature type="compositionally biased region" description="Basic and acidic residues" evidence="12">
    <location>
        <begin position="384"/>
        <end position="397"/>
    </location>
</feature>
<comment type="subcellular location">
    <subcellularLocation>
        <location evidence="1">Membrane</location>
        <topology evidence="1">Multi-pass membrane protein</topology>
    </subcellularLocation>
</comment>
<sequence>GLEALQAAQHVRKTLEMDVEAADQRVNAVQLEHESESMKVRAELENVRAEADTATKKYERRLEDEKVARHEALQKVDDDARAALDTMRHKHESGLQELTERHERTLQYALEDKEHSTYILEERLALSDAKLQHSHDRILHLEERLEIAKSAAQAAVMNAQGKTPLLPSLLSAPPEKVSPQALRESILVLQEQLQDREARIENLQNNKATEDTAKLKERDSEITWLRELLAVRNDDLTDLVNTLAQPAFDRDTVRDTAIRIRANLQMEQQEKERLGDTAQSLGGQALASLSGFAAPKASSLSSAFNKWRSTMESSSLRAGSRGIPPASSYTPAKAPSTRPRPYNYMAGLMTPPASNLRQSPSPGATASLPRSHLQSYAAPMSRQRPTDARSHDRRVSDYSEGPTTPLFREQSYDRDAEDSRILNGPNPVRSLWRGVTPSVLRTGCGSALYFGMLNQMRQYATRLPAVPIVSGGEVKPVNGSSSALPKLGNVANLTTGALARVAAGFIVNPITVMKVRYESTHYAYKSLAGAAKDIAAKEGMRGFFAGFGATAVRDAPYAGLYVLVYEQAKARFGAVAATGEHLRPATMSSSAPINFASGVVAAVTATTLTNPFDAIKTRLQIAPSRYGNMFKAASMMLRDEGVKSMFSGLSMRIGRKALSSAFTWTVYEELIRRAERVLV</sequence>
<keyword evidence="3 10" id="KW-0812">Transmembrane</keyword>
<dbReference type="PROSITE" id="PS50920">
    <property type="entry name" value="SOLCAR"/>
    <property type="match status" value="3"/>
</dbReference>
<gene>
    <name evidence="13" type="ORF">LTR32_007123</name>
</gene>
<evidence type="ECO:0000256" key="5">
    <source>
        <dbReference type="ARBA" id="ARBA00022792"/>
    </source>
</evidence>
<proteinExistence type="inferred from homology"/>
<keyword evidence="11" id="KW-0175">Coiled coil</keyword>
<evidence type="ECO:0000256" key="6">
    <source>
        <dbReference type="ARBA" id="ARBA00022989"/>
    </source>
</evidence>
<feature type="non-terminal residue" evidence="13">
    <location>
        <position position="1"/>
    </location>
</feature>